<proteinExistence type="predicted"/>
<keyword evidence="3" id="KW-1185">Reference proteome</keyword>
<protein>
    <recommendedName>
        <fullName evidence="1">Gamma-glutamylcyclotransferase AIG2-like domain-containing protein</fullName>
    </recommendedName>
</protein>
<comment type="caution">
    <text evidence="2">The sequence shown here is derived from an EMBL/GenBank/DDBJ whole genome shotgun (WGS) entry which is preliminary data.</text>
</comment>
<dbReference type="Proteomes" id="UP000005713">
    <property type="component" value="Unassembled WGS sequence"/>
</dbReference>
<dbReference type="SUPFAM" id="SSF110857">
    <property type="entry name" value="Gamma-glutamyl cyclotransferase-like"/>
    <property type="match status" value="1"/>
</dbReference>
<gene>
    <name evidence="2" type="ORF">SSE37_16328</name>
</gene>
<dbReference type="InterPro" id="IPR009288">
    <property type="entry name" value="AIG2-like_dom"/>
</dbReference>
<reference evidence="2 3" key="1">
    <citation type="submission" date="2006-06" db="EMBL/GenBank/DDBJ databases">
        <authorList>
            <person name="Moran M.A."/>
            <person name="Ferriera S."/>
            <person name="Johnson J."/>
            <person name="Kravitz S."/>
            <person name="Beeson K."/>
            <person name="Sutton G."/>
            <person name="Rogers Y.-H."/>
            <person name="Friedman R."/>
            <person name="Frazier M."/>
            <person name="Venter J.C."/>
        </authorList>
    </citation>
    <scope>NUCLEOTIDE SEQUENCE [LARGE SCALE GENOMIC DNA]</scope>
    <source>
        <strain evidence="2 3">E-37</strain>
    </source>
</reference>
<dbReference type="Pfam" id="PF06094">
    <property type="entry name" value="GGACT"/>
    <property type="match status" value="1"/>
</dbReference>
<feature type="domain" description="Gamma-glutamylcyclotransferase AIG2-like" evidence="1">
    <location>
        <begin position="4"/>
        <end position="100"/>
    </location>
</feature>
<dbReference type="Gene3D" id="3.10.490.10">
    <property type="entry name" value="Gamma-glutamyl cyclotransferase-like"/>
    <property type="match status" value="1"/>
</dbReference>
<dbReference type="InterPro" id="IPR013024">
    <property type="entry name" value="GGCT-like"/>
</dbReference>
<evidence type="ECO:0000259" key="1">
    <source>
        <dbReference type="Pfam" id="PF06094"/>
    </source>
</evidence>
<evidence type="ECO:0000313" key="3">
    <source>
        <dbReference type="Proteomes" id="UP000005713"/>
    </source>
</evidence>
<name>A3K2I7_SAGS3</name>
<dbReference type="InterPro" id="IPR036568">
    <property type="entry name" value="GGCT-like_sf"/>
</dbReference>
<accession>A3K2I7</accession>
<dbReference type="AlphaFoldDB" id="A3K2I7"/>
<dbReference type="RefSeq" id="WP_005858288.1">
    <property type="nucleotide sequence ID" value="NZ_AAYA01000005.1"/>
</dbReference>
<evidence type="ECO:0000313" key="2">
    <source>
        <dbReference type="EMBL" id="EBA08396.1"/>
    </source>
</evidence>
<dbReference type="CDD" id="cd06661">
    <property type="entry name" value="GGCT_like"/>
    <property type="match status" value="1"/>
</dbReference>
<organism evidence="2 3">
    <name type="scientific">Sagittula stellata (strain ATCC 700073 / DSM 11524 / E-37)</name>
    <dbReference type="NCBI Taxonomy" id="388399"/>
    <lineage>
        <taxon>Bacteria</taxon>
        <taxon>Pseudomonadati</taxon>
        <taxon>Pseudomonadota</taxon>
        <taxon>Alphaproteobacteria</taxon>
        <taxon>Rhodobacterales</taxon>
        <taxon>Roseobacteraceae</taxon>
        <taxon>Sagittula</taxon>
    </lineage>
</organism>
<dbReference type="eggNOG" id="COG3703">
    <property type="taxonomic scope" value="Bacteria"/>
</dbReference>
<sequence>MFFFGYGSLVNAATHAHAPCLPATVRGWRRTWVATPQRPLCYLSVVRDPAGQVEGAIAPVPDGDWAALDLREAAYTRHDATAEVIHDSEAEQIAIYAVPPEHSGVPGQDNPILLSYLDTVIGGFLHLHGRAGAEAFFATTSGWEASVLNDRAAPRYPRSIAPTQEVLDLIDESLSSLGSRIVMAE</sequence>
<dbReference type="EMBL" id="AAYA01000005">
    <property type="protein sequence ID" value="EBA08396.1"/>
    <property type="molecule type" value="Genomic_DNA"/>
</dbReference>